<reference evidence="3" key="1">
    <citation type="journal article" date="2020" name="Microbiol. Resour. Announc.">
        <title>Draft Genome Sequences of Thiorhodococcus mannitoliphagus and Thiorhodococcus minor, Purple Sulfur Photosynthetic Bacteria in the Gammaproteobacterial Family Chromatiaceae.</title>
        <authorList>
            <person name="Aviles F.A."/>
            <person name="Meyer T.E."/>
            <person name="Kyndt J.A."/>
        </authorList>
    </citation>
    <scope>NUCLEOTIDE SEQUENCE [LARGE SCALE GENOMIC DNA]</scope>
    <source>
        <strain evidence="3">DSM 18266</strain>
    </source>
</reference>
<feature type="domain" description="PilZ" evidence="1">
    <location>
        <begin position="10"/>
        <end position="113"/>
    </location>
</feature>
<dbReference type="EMBL" id="JAAIJR010000007">
    <property type="protein sequence ID" value="NEX19290.1"/>
    <property type="molecule type" value="Genomic_DNA"/>
</dbReference>
<comment type="caution">
    <text evidence="2">The sequence shown here is derived from an EMBL/GenBank/DDBJ whole genome shotgun (WGS) entry which is preliminary data.</text>
</comment>
<organism evidence="2 3">
    <name type="scientific">Thiorhodococcus mannitoliphagus</name>
    <dbReference type="NCBI Taxonomy" id="329406"/>
    <lineage>
        <taxon>Bacteria</taxon>
        <taxon>Pseudomonadati</taxon>
        <taxon>Pseudomonadota</taxon>
        <taxon>Gammaproteobacteria</taxon>
        <taxon>Chromatiales</taxon>
        <taxon>Chromatiaceae</taxon>
        <taxon>Thiorhodococcus</taxon>
    </lineage>
</organism>
<sequence length="117" mass="12654">MNDIGYGNGRRAHERRALHGAAEIVAEGYGTVPVSIVDISVEGMRIVAPFNPREGVLFLLKTRLPLRPSGSLGVEVNVRVANSILTGHEDGFTVGLTFLNLSDEAEQAIRGYIRVPD</sequence>
<protein>
    <submittedName>
        <fullName evidence="2">PilZ domain-containing protein</fullName>
    </submittedName>
</protein>
<dbReference type="Proteomes" id="UP000471640">
    <property type="component" value="Unassembled WGS sequence"/>
</dbReference>
<dbReference type="Pfam" id="PF07238">
    <property type="entry name" value="PilZ"/>
    <property type="match status" value="1"/>
</dbReference>
<proteinExistence type="predicted"/>
<keyword evidence="3" id="KW-1185">Reference proteome</keyword>
<evidence type="ECO:0000313" key="3">
    <source>
        <dbReference type="Proteomes" id="UP000471640"/>
    </source>
</evidence>
<reference evidence="2 3" key="2">
    <citation type="submission" date="2020-02" db="EMBL/GenBank/DDBJ databases">
        <title>Genome sequences of Thiorhodococcus mannitoliphagus and Thiorhodococcus minor, purple sulfur photosynthetic bacteria in the gammaproteobacterial family, Chromatiaceae.</title>
        <authorList>
            <person name="Aviles F.A."/>
            <person name="Meyer T.E."/>
            <person name="Kyndt J.A."/>
        </authorList>
    </citation>
    <scope>NUCLEOTIDE SEQUENCE [LARGE SCALE GENOMIC DNA]</scope>
    <source>
        <strain evidence="2 3">DSM 18266</strain>
    </source>
</reference>
<accession>A0A6P1DP21</accession>
<evidence type="ECO:0000313" key="2">
    <source>
        <dbReference type="EMBL" id="NEX19290.1"/>
    </source>
</evidence>
<dbReference type="GO" id="GO:0035438">
    <property type="term" value="F:cyclic-di-GMP binding"/>
    <property type="evidence" value="ECO:0007669"/>
    <property type="project" value="InterPro"/>
</dbReference>
<dbReference type="AlphaFoldDB" id="A0A6P1DP21"/>
<dbReference type="SUPFAM" id="SSF141371">
    <property type="entry name" value="PilZ domain-like"/>
    <property type="match status" value="1"/>
</dbReference>
<dbReference type="Gene3D" id="2.40.10.220">
    <property type="entry name" value="predicted glycosyltransferase like domains"/>
    <property type="match status" value="1"/>
</dbReference>
<evidence type="ECO:0000259" key="1">
    <source>
        <dbReference type="Pfam" id="PF07238"/>
    </source>
</evidence>
<gene>
    <name evidence="2" type="ORF">G3480_03000</name>
</gene>
<dbReference type="RefSeq" id="WP_164652188.1">
    <property type="nucleotide sequence ID" value="NZ_JAAIJR010000007.1"/>
</dbReference>
<name>A0A6P1DP21_9GAMM</name>
<dbReference type="InterPro" id="IPR009875">
    <property type="entry name" value="PilZ_domain"/>
</dbReference>